<proteinExistence type="predicted"/>
<protein>
    <submittedName>
        <fullName evidence="1">Uncharacterized protein</fullName>
    </submittedName>
</protein>
<keyword evidence="2" id="KW-1185">Reference proteome</keyword>
<dbReference type="AlphaFoldDB" id="A0A3P8HQY6"/>
<accession>A0A3P8HQY6</accession>
<name>A0A3P8HQY6_9TREM</name>
<organism evidence="1 2">
    <name type="scientific">Schistosoma mattheei</name>
    <dbReference type="NCBI Taxonomy" id="31246"/>
    <lineage>
        <taxon>Eukaryota</taxon>
        <taxon>Metazoa</taxon>
        <taxon>Spiralia</taxon>
        <taxon>Lophotrochozoa</taxon>
        <taxon>Platyhelminthes</taxon>
        <taxon>Trematoda</taxon>
        <taxon>Digenea</taxon>
        <taxon>Strigeidida</taxon>
        <taxon>Schistosomatoidea</taxon>
        <taxon>Schistosomatidae</taxon>
        <taxon>Schistosoma</taxon>
    </lineage>
</organism>
<dbReference type="EMBL" id="UZAL01049398">
    <property type="protein sequence ID" value="VDP86218.1"/>
    <property type="molecule type" value="Genomic_DNA"/>
</dbReference>
<evidence type="ECO:0000313" key="2">
    <source>
        <dbReference type="Proteomes" id="UP000269396"/>
    </source>
</evidence>
<reference evidence="1 2" key="1">
    <citation type="submission" date="2018-11" db="EMBL/GenBank/DDBJ databases">
        <authorList>
            <consortium name="Pathogen Informatics"/>
        </authorList>
    </citation>
    <scope>NUCLEOTIDE SEQUENCE [LARGE SCALE GENOMIC DNA]</scope>
    <source>
        <strain>Denwood</strain>
        <strain evidence="2">Zambia</strain>
    </source>
</reference>
<gene>
    <name evidence="1" type="ORF">SMTD_LOCUS22008</name>
</gene>
<dbReference type="Proteomes" id="UP000269396">
    <property type="component" value="Unassembled WGS sequence"/>
</dbReference>
<evidence type="ECO:0000313" key="1">
    <source>
        <dbReference type="EMBL" id="VDP86218.1"/>
    </source>
</evidence>
<sequence>MYPDQHTLISFSLSNQTDQKLSLNLDHLNRNHDGLKHDDMNDSNHLSSNNNNNSNIISLMNFPSTTKNVSIVNIPKCDYVRMSS</sequence>